<dbReference type="EMBL" id="CP039381">
    <property type="protein sequence ID" value="QCT06833.1"/>
    <property type="molecule type" value="Genomic_DNA"/>
</dbReference>
<protein>
    <submittedName>
        <fullName evidence="1">Uncharacterized protein</fullName>
    </submittedName>
</protein>
<dbReference type="Proteomes" id="UP000301475">
    <property type="component" value="Chromosome"/>
</dbReference>
<proteinExistence type="predicted"/>
<gene>
    <name evidence="1" type="ORF">E5Z56_05405</name>
</gene>
<sequence>MINNNLFAKQIEEFNQQIDIIKSVCGVSTAESIEILKAYKLNEIKCELVQISCRLEKQI</sequence>
<reference evidence="1 2" key="1">
    <citation type="submission" date="2019-04" db="EMBL/GenBank/DDBJ databases">
        <authorList>
            <person name="Embree M."/>
            <person name="Gaffney J.R."/>
        </authorList>
    </citation>
    <scope>NUCLEOTIDE SEQUENCE [LARGE SCALE GENOMIC DNA]</scope>
    <source>
        <strain evidence="1 2">JE7A12</strain>
    </source>
</reference>
<dbReference type="AlphaFoldDB" id="A0A4V1G534"/>
<organism evidence="1 2">
    <name type="scientific">Ruminococcus bovis</name>
    <dbReference type="NCBI Taxonomy" id="2564099"/>
    <lineage>
        <taxon>Bacteria</taxon>
        <taxon>Bacillati</taxon>
        <taxon>Bacillota</taxon>
        <taxon>Clostridia</taxon>
        <taxon>Eubacteriales</taxon>
        <taxon>Oscillospiraceae</taxon>
        <taxon>Ruminococcus</taxon>
    </lineage>
</organism>
<evidence type="ECO:0000313" key="1">
    <source>
        <dbReference type="EMBL" id="QCT06833.1"/>
    </source>
</evidence>
<name>A0A4V1G534_9FIRM</name>
<dbReference type="RefSeq" id="WP_138156913.1">
    <property type="nucleotide sequence ID" value="NZ_CP039381.1"/>
</dbReference>
<dbReference type="KEGG" id="ruj:E5Z56_05405"/>
<evidence type="ECO:0000313" key="2">
    <source>
        <dbReference type="Proteomes" id="UP000301475"/>
    </source>
</evidence>
<keyword evidence="2" id="KW-1185">Reference proteome</keyword>
<accession>A0A4V1G534</accession>